<dbReference type="EMBL" id="OANU01000069">
    <property type="protein sequence ID" value="SNX49712.1"/>
    <property type="molecule type" value="Genomic_DNA"/>
</dbReference>
<dbReference type="AlphaFoldDB" id="A0A240ELZ1"/>
<evidence type="ECO:0000313" key="2">
    <source>
        <dbReference type="Proteomes" id="UP000219336"/>
    </source>
</evidence>
<sequence length="107" mass="12194">MFLPYKKANGTATLVSTAYSDVQRVKCNLFDGYRDIDIASNHLKTHANAVFLMLPDDSLKKETQIEIENELDKFIWLLKPHNFHVGSHVEIDSLADEISEWCNVDVA</sequence>
<dbReference type="Proteomes" id="UP000219336">
    <property type="component" value="Unassembled WGS sequence"/>
</dbReference>
<proteinExistence type="predicted"/>
<gene>
    <name evidence="1" type="ORF">VTH8203_03360</name>
</gene>
<organism evidence="1 2">
    <name type="scientific">Vibrio thalassae</name>
    <dbReference type="NCBI Taxonomy" id="1243014"/>
    <lineage>
        <taxon>Bacteria</taxon>
        <taxon>Pseudomonadati</taxon>
        <taxon>Pseudomonadota</taxon>
        <taxon>Gammaproteobacteria</taxon>
        <taxon>Vibrionales</taxon>
        <taxon>Vibrionaceae</taxon>
        <taxon>Vibrio</taxon>
    </lineage>
</organism>
<accession>A0A240ELZ1</accession>
<evidence type="ECO:0000313" key="1">
    <source>
        <dbReference type="EMBL" id="SNX49712.1"/>
    </source>
</evidence>
<dbReference type="OrthoDB" id="6156162at2"/>
<reference evidence="2" key="1">
    <citation type="submission" date="2016-06" db="EMBL/GenBank/DDBJ databases">
        <authorList>
            <person name="Rodrigo-Torres L."/>
            <person name="Arahal R.D."/>
            <person name="Lucena T."/>
        </authorList>
    </citation>
    <scope>NUCLEOTIDE SEQUENCE [LARGE SCALE GENOMIC DNA]</scope>
    <source>
        <strain evidence="2">CECT8203</strain>
    </source>
</reference>
<keyword evidence="2" id="KW-1185">Reference proteome</keyword>
<protein>
    <submittedName>
        <fullName evidence="1">Uncharacterized protein</fullName>
    </submittedName>
</protein>
<dbReference type="RefSeq" id="WP_096994725.1">
    <property type="nucleotide sequence ID" value="NZ_JBHSII010000013.1"/>
</dbReference>
<name>A0A240ELZ1_9VIBR</name>